<comment type="caution">
    <text evidence="1">The sequence shown here is derived from an EMBL/GenBank/DDBJ whole genome shotgun (WGS) entry which is preliminary data.</text>
</comment>
<name>A0A9Q1A9M6_SALPP</name>
<keyword evidence="2" id="KW-1185">Reference proteome</keyword>
<evidence type="ECO:0000313" key="1">
    <source>
        <dbReference type="EMBL" id="KAJ6763440.1"/>
    </source>
</evidence>
<dbReference type="Proteomes" id="UP001151532">
    <property type="component" value="Chromosome 13"/>
</dbReference>
<sequence>MVPVHHLLLKMVPVVYHVDLENGSSLVRCEIPPNLPSRFRPQHHDEYFSLI</sequence>
<dbReference type="AlphaFoldDB" id="A0A9Q1A9M6"/>
<gene>
    <name evidence="1" type="ORF">OIU79_024066</name>
</gene>
<proteinExistence type="predicted"/>
<accession>A0A9Q1A9M6</accession>
<evidence type="ECO:0000313" key="2">
    <source>
        <dbReference type="Proteomes" id="UP001151532"/>
    </source>
</evidence>
<reference evidence="1" key="1">
    <citation type="submission" date="2022-11" db="EMBL/GenBank/DDBJ databases">
        <authorList>
            <person name="Hyden B.L."/>
            <person name="Feng K."/>
            <person name="Yates T."/>
            <person name="Jawdy S."/>
            <person name="Smart L.B."/>
            <person name="Muchero W."/>
        </authorList>
    </citation>
    <scope>NUCLEOTIDE SEQUENCE</scope>
    <source>
        <tissue evidence="1">Shoot tip</tissue>
    </source>
</reference>
<dbReference type="EMBL" id="JAPFFK010000005">
    <property type="protein sequence ID" value="KAJ6763440.1"/>
    <property type="molecule type" value="Genomic_DNA"/>
</dbReference>
<organism evidence="1 2">
    <name type="scientific">Salix purpurea</name>
    <name type="common">Purple osier willow</name>
    <dbReference type="NCBI Taxonomy" id="77065"/>
    <lineage>
        <taxon>Eukaryota</taxon>
        <taxon>Viridiplantae</taxon>
        <taxon>Streptophyta</taxon>
        <taxon>Embryophyta</taxon>
        <taxon>Tracheophyta</taxon>
        <taxon>Spermatophyta</taxon>
        <taxon>Magnoliopsida</taxon>
        <taxon>eudicotyledons</taxon>
        <taxon>Gunneridae</taxon>
        <taxon>Pentapetalae</taxon>
        <taxon>rosids</taxon>
        <taxon>fabids</taxon>
        <taxon>Malpighiales</taxon>
        <taxon>Salicaceae</taxon>
        <taxon>Saliceae</taxon>
        <taxon>Salix</taxon>
    </lineage>
</organism>
<protein>
    <submittedName>
        <fullName evidence="1">Uncharacterized protein</fullName>
    </submittedName>
</protein>
<reference evidence="1" key="2">
    <citation type="journal article" date="2023" name="Int. J. Mol. Sci.">
        <title>De Novo Assembly and Annotation of 11 Diverse Shrub Willow (Salix) Genomes Reveals Novel Gene Organization in Sex-Linked Regions.</title>
        <authorList>
            <person name="Hyden B."/>
            <person name="Feng K."/>
            <person name="Yates T.B."/>
            <person name="Jawdy S."/>
            <person name="Cereghino C."/>
            <person name="Smart L.B."/>
            <person name="Muchero W."/>
        </authorList>
    </citation>
    <scope>NUCLEOTIDE SEQUENCE</scope>
    <source>
        <tissue evidence="1">Shoot tip</tissue>
    </source>
</reference>